<keyword evidence="1" id="KW-0067">ATP-binding</keyword>
<dbReference type="EMBL" id="CP036426">
    <property type="protein sequence ID" value="QDV34599.1"/>
    <property type="molecule type" value="Genomic_DNA"/>
</dbReference>
<gene>
    <name evidence="1" type="primary">clpX_1</name>
    <name evidence="1" type="ORF">ElP_24890</name>
</gene>
<proteinExistence type="predicted"/>
<evidence type="ECO:0000313" key="1">
    <source>
        <dbReference type="EMBL" id="QDV34599.1"/>
    </source>
</evidence>
<dbReference type="Proteomes" id="UP000317835">
    <property type="component" value="Chromosome"/>
</dbReference>
<dbReference type="GO" id="GO:0005524">
    <property type="term" value="F:ATP binding"/>
    <property type="evidence" value="ECO:0007669"/>
    <property type="project" value="UniProtKB-KW"/>
</dbReference>
<dbReference type="GO" id="GO:0016887">
    <property type="term" value="F:ATP hydrolysis activity"/>
    <property type="evidence" value="ECO:0007669"/>
    <property type="project" value="TreeGrafter"/>
</dbReference>
<dbReference type="AlphaFoldDB" id="A0A518H174"/>
<reference evidence="1 2" key="1">
    <citation type="submission" date="2019-02" db="EMBL/GenBank/DDBJ databases">
        <title>Deep-cultivation of Planctomycetes and their phenomic and genomic characterization uncovers novel biology.</title>
        <authorList>
            <person name="Wiegand S."/>
            <person name="Jogler M."/>
            <person name="Boedeker C."/>
            <person name="Pinto D."/>
            <person name="Vollmers J."/>
            <person name="Rivas-Marin E."/>
            <person name="Kohn T."/>
            <person name="Peeters S.H."/>
            <person name="Heuer A."/>
            <person name="Rast P."/>
            <person name="Oberbeckmann S."/>
            <person name="Bunk B."/>
            <person name="Jeske O."/>
            <person name="Meyerdierks A."/>
            <person name="Storesund J.E."/>
            <person name="Kallscheuer N."/>
            <person name="Luecker S."/>
            <person name="Lage O.M."/>
            <person name="Pohl T."/>
            <person name="Merkel B.J."/>
            <person name="Hornburger P."/>
            <person name="Mueller R.-W."/>
            <person name="Bruemmer F."/>
            <person name="Labrenz M."/>
            <person name="Spormann A.M."/>
            <person name="Op den Camp H."/>
            <person name="Overmann J."/>
            <person name="Amann R."/>
            <person name="Jetten M.S.M."/>
            <person name="Mascher T."/>
            <person name="Medema M.H."/>
            <person name="Devos D.P."/>
            <person name="Kaster A.-K."/>
            <person name="Ovreas L."/>
            <person name="Rohde M."/>
            <person name="Galperin M.Y."/>
            <person name="Jogler C."/>
        </authorList>
    </citation>
    <scope>NUCLEOTIDE SEQUENCE [LARGE SCALE GENOMIC DNA]</scope>
    <source>
        <strain evidence="1 2">ElP</strain>
    </source>
</reference>
<dbReference type="InterPro" id="IPR027417">
    <property type="entry name" value="P-loop_NTPase"/>
</dbReference>
<dbReference type="PANTHER" id="PTHR48102:SF7">
    <property type="entry name" value="ATP-DEPENDENT CLP PROTEASE ATP-BINDING SUBUNIT CLPX-LIKE, MITOCHONDRIAL"/>
    <property type="match status" value="1"/>
</dbReference>
<dbReference type="GO" id="GO:0051603">
    <property type="term" value="P:proteolysis involved in protein catabolic process"/>
    <property type="evidence" value="ECO:0007669"/>
    <property type="project" value="TreeGrafter"/>
</dbReference>
<dbReference type="KEGG" id="tpla:ElP_24890"/>
<dbReference type="PANTHER" id="PTHR48102">
    <property type="entry name" value="ATP-DEPENDENT CLP PROTEASE ATP-BINDING SUBUNIT CLPX-LIKE, MITOCHONDRIAL-RELATED"/>
    <property type="match status" value="1"/>
</dbReference>
<dbReference type="GO" id="GO:0009376">
    <property type="term" value="C:HslUV protease complex"/>
    <property type="evidence" value="ECO:0007669"/>
    <property type="project" value="TreeGrafter"/>
</dbReference>
<keyword evidence="1" id="KW-0547">Nucleotide-binding</keyword>
<dbReference type="Gene3D" id="3.40.50.300">
    <property type="entry name" value="P-loop containing nucleotide triphosphate hydrolases"/>
    <property type="match status" value="1"/>
</dbReference>
<organism evidence="1 2">
    <name type="scientific">Tautonia plasticadhaerens</name>
    <dbReference type="NCBI Taxonomy" id="2527974"/>
    <lineage>
        <taxon>Bacteria</taxon>
        <taxon>Pseudomonadati</taxon>
        <taxon>Planctomycetota</taxon>
        <taxon>Planctomycetia</taxon>
        <taxon>Isosphaerales</taxon>
        <taxon>Isosphaeraceae</taxon>
        <taxon>Tautonia</taxon>
    </lineage>
</organism>
<accession>A0A518H174</accession>
<protein>
    <submittedName>
        <fullName evidence="1">ATP-dependent Clp protease ATP-binding subunit ClpX</fullName>
    </submittedName>
</protein>
<name>A0A518H174_9BACT</name>
<dbReference type="GO" id="GO:0008233">
    <property type="term" value="F:peptidase activity"/>
    <property type="evidence" value="ECO:0007669"/>
    <property type="project" value="UniProtKB-KW"/>
</dbReference>
<evidence type="ECO:0000313" key="2">
    <source>
        <dbReference type="Proteomes" id="UP000317835"/>
    </source>
</evidence>
<keyword evidence="2" id="KW-1185">Reference proteome</keyword>
<dbReference type="GO" id="GO:0051301">
    <property type="term" value="P:cell division"/>
    <property type="evidence" value="ECO:0007669"/>
    <property type="project" value="TreeGrafter"/>
</dbReference>
<dbReference type="RefSeq" id="WP_315852672.1">
    <property type="nucleotide sequence ID" value="NZ_CP036426.1"/>
</dbReference>
<sequence length="136" mass="15006">MRPGVQLALLKMIEGAVANVPPSGGPKRPMEARIPSDTTNVLFIRGGAFVGLVEIISRRAGRRASSGFDLLDSALHDEATDPLHHVLPEGSEKFGLIFGYWGACRSCLRWTISPWKIWCESSRRRRTLSSDSAKRC</sequence>
<dbReference type="InterPro" id="IPR050052">
    <property type="entry name" value="ATP-dep_Clp_protease_ClpX"/>
</dbReference>
<keyword evidence="1" id="KW-0378">Hydrolase</keyword>
<keyword evidence="1" id="KW-0645">Protease</keyword>